<evidence type="ECO:0000313" key="3">
    <source>
        <dbReference type="Proteomes" id="UP001600064"/>
    </source>
</evidence>
<keyword evidence="3" id="KW-1185">Reference proteome</keyword>
<dbReference type="GeneID" id="98123286"/>
<evidence type="ECO:0000313" key="2">
    <source>
        <dbReference type="EMBL" id="KAL2270195.1"/>
    </source>
</evidence>
<name>A0ABR4DJ59_9PEZI</name>
<protein>
    <submittedName>
        <fullName evidence="2">Uncharacterized protein</fullName>
    </submittedName>
</protein>
<dbReference type="EMBL" id="JAZGUE010000002">
    <property type="protein sequence ID" value="KAL2270195.1"/>
    <property type="molecule type" value="Genomic_DNA"/>
</dbReference>
<dbReference type="Proteomes" id="UP001600064">
    <property type="component" value="Unassembled WGS sequence"/>
</dbReference>
<accession>A0ABR4DJ59</accession>
<organism evidence="2 3">
    <name type="scientific">Remersonia thermophila</name>
    <dbReference type="NCBI Taxonomy" id="72144"/>
    <lineage>
        <taxon>Eukaryota</taxon>
        <taxon>Fungi</taxon>
        <taxon>Dikarya</taxon>
        <taxon>Ascomycota</taxon>
        <taxon>Pezizomycotina</taxon>
        <taxon>Sordariomycetes</taxon>
        <taxon>Sordariomycetidae</taxon>
        <taxon>Sordariales</taxon>
        <taxon>Sordariales incertae sedis</taxon>
        <taxon>Remersonia</taxon>
    </lineage>
</organism>
<sequence>MRGQRNTVAASERPPPNQGFAKGCQPRTRSLSHGRFCTLQIDLSALHHGSGDQSRPSGRRITAAGSPSVCLETTGLDLAACHGSGGSAVLRHRLVEGMGFWCGPRTLQVAAVYPSPERFLVVSRSGQGVIAPTNCSTFGEPRRSGLPDSHGKRGCLCATGRAAHKGV</sequence>
<comment type="caution">
    <text evidence="2">The sequence shown here is derived from an EMBL/GenBank/DDBJ whole genome shotgun (WGS) entry which is preliminary data.</text>
</comment>
<proteinExistence type="predicted"/>
<evidence type="ECO:0000256" key="1">
    <source>
        <dbReference type="SAM" id="MobiDB-lite"/>
    </source>
</evidence>
<reference evidence="2 3" key="1">
    <citation type="journal article" date="2024" name="Commun. Biol.">
        <title>Comparative genomic analysis of thermophilic fungi reveals convergent evolutionary adaptations and gene losses.</title>
        <authorList>
            <person name="Steindorff A.S."/>
            <person name="Aguilar-Pontes M.V."/>
            <person name="Robinson A.J."/>
            <person name="Andreopoulos B."/>
            <person name="LaButti K."/>
            <person name="Kuo A."/>
            <person name="Mondo S."/>
            <person name="Riley R."/>
            <person name="Otillar R."/>
            <person name="Haridas S."/>
            <person name="Lipzen A."/>
            <person name="Grimwood J."/>
            <person name="Schmutz J."/>
            <person name="Clum A."/>
            <person name="Reid I.D."/>
            <person name="Moisan M.C."/>
            <person name="Butler G."/>
            <person name="Nguyen T.T.M."/>
            <person name="Dewar K."/>
            <person name="Conant G."/>
            <person name="Drula E."/>
            <person name="Henrissat B."/>
            <person name="Hansel C."/>
            <person name="Singer S."/>
            <person name="Hutchinson M.I."/>
            <person name="de Vries R.P."/>
            <person name="Natvig D.O."/>
            <person name="Powell A.J."/>
            <person name="Tsang A."/>
            <person name="Grigoriev I.V."/>
        </authorList>
    </citation>
    <scope>NUCLEOTIDE SEQUENCE [LARGE SCALE GENOMIC DNA]</scope>
    <source>
        <strain evidence="2 3">ATCC 22073</strain>
    </source>
</reference>
<feature type="region of interest" description="Disordered" evidence="1">
    <location>
        <begin position="1"/>
        <end position="27"/>
    </location>
</feature>
<dbReference type="RefSeq" id="XP_070868919.1">
    <property type="nucleotide sequence ID" value="XM_071008642.1"/>
</dbReference>
<gene>
    <name evidence="2" type="ORF">VTJ83DRAFT_2379</name>
</gene>